<evidence type="ECO:0000313" key="2">
    <source>
        <dbReference type="EMBL" id="RKO97268.1"/>
    </source>
</evidence>
<evidence type="ECO:0000313" key="5">
    <source>
        <dbReference type="Proteomes" id="UP000274922"/>
    </source>
</evidence>
<dbReference type="EMBL" id="ML014155">
    <property type="protein sequence ID" value="RKP02006.1"/>
    <property type="molecule type" value="Genomic_DNA"/>
</dbReference>
<feature type="region of interest" description="Disordered" evidence="1">
    <location>
        <begin position="1"/>
        <end position="45"/>
    </location>
</feature>
<gene>
    <name evidence="2" type="ORF">CAUPRSCDRAFT_11051</name>
    <name evidence="3" type="ORF">CXG81DRAFT_18298</name>
</gene>
<feature type="region of interest" description="Disordered" evidence="1">
    <location>
        <begin position="234"/>
        <end position="272"/>
    </location>
</feature>
<feature type="compositionally biased region" description="Basic and acidic residues" evidence="1">
    <location>
        <begin position="7"/>
        <end position="24"/>
    </location>
</feature>
<dbReference type="Proteomes" id="UP000268535">
    <property type="component" value="Unassembled WGS sequence"/>
</dbReference>
<reference evidence="4 5" key="1">
    <citation type="journal article" date="2018" name="Nat. Microbiol.">
        <title>Leveraging single-cell genomics to expand the fungal tree of life.</title>
        <authorList>
            <person name="Ahrendt S.R."/>
            <person name="Quandt C.A."/>
            <person name="Ciobanu D."/>
            <person name="Clum A."/>
            <person name="Salamov A."/>
            <person name="Andreopoulos B."/>
            <person name="Cheng J.F."/>
            <person name="Woyke T."/>
            <person name="Pelin A."/>
            <person name="Henrissat B."/>
            <person name="Reynolds N.K."/>
            <person name="Benny G.L."/>
            <person name="Smith M.E."/>
            <person name="James T.Y."/>
            <person name="Grigoriev I.V."/>
        </authorList>
    </citation>
    <scope>NUCLEOTIDE SEQUENCE [LARGE SCALE GENOMIC DNA]</scope>
    <source>
        <strain evidence="4 5">ATCC 52028</strain>
    </source>
</reference>
<accession>A0A4P9X9N1</accession>
<feature type="region of interest" description="Disordered" evidence="1">
    <location>
        <begin position="74"/>
        <end position="99"/>
    </location>
</feature>
<proteinExistence type="predicted"/>
<feature type="compositionally biased region" description="Polar residues" evidence="1">
    <location>
        <begin position="74"/>
        <end position="90"/>
    </location>
</feature>
<sequence length="272" mass="28490">MASTTDKVNHAGKIDKIDKADTVERAGQAVKADAADQADMAESSVLKPSAEEMRLIALSRMDALLEKLEDCFDSTGTSNDSAPSLDNQSVQHEDEDGPEAVPAGITVIGIPAIGIPAIDIPDDGIPALSIPHGTEIAGMPPGFRDNILLSGNDVYDASEMTAMMVLAYSQTNPNMVSLVAYPASGKPGLGLPTTGVGPHAVTANGRPDIRIPPRRKSLSALRRLTDARQLRAVAAEEANKPRPEPTTTRLQAGHGPTLPSKALRVMGVAVTH</sequence>
<protein>
    <submittedName>
        <fullName evidence="3">Uncharacterized protein</fullName>
    </submittedName>
</protein>
<evidence type="ECO:0000256" key="1">
    <source>
        <dbReference type="SAM" id="MobiDB-lite"/>
    </source>
</evidence>
<evidence type="ECO:0000313" key="3">
    <source>
        <dbReference type="EMBL" id="RKP02006.1"/>
    </source>
</evidence>
<organism evidence="3 5">
    <name type="scientific">Caulochytrium protostelioides</name>
    <dbReference type="NCBI Taxonomy" id="1555241"/>
    <lineage>
        <taxon>Eukaryota</taxon>
        <taxon>Fungi</taxon>
        <taxon>Fungi incertae sedis</taxon>
        <taxon>Chytridiomycota</taxon>
        <taxon>Chytridiomycota incertae sedis</taxon>
        <taxon>Chytridiomycetes</taxon>
        <taxon>Caulochytriales</taxon>
        <taxon>Caulochytriaceae</taxon>
        <taxon>Caulochytrium</taxon>
    </lineage>
</organism>
<dbReference type="AlphaFoldDB" id="A0A4P9X9N1"/>
<feature type="compositionally biased region" description="Low complexity" evidence="1">
    <location>
        <begin position="26"/>
        <end position="41"/>
    </location>
</feature>
<name>A0A4P9X9N1_9FUNG</name>
<evidence type="ECO:0000313" key="4">
    <source>
        <dbReference type="Proteomes" id="UP000268535"/>
    </source>
</evidence>
<reference evidence="2" key="3">
    <citation type="submission" date="2018-08" db="EMBL/GenBank/DDBJ databases">
        <title>Leveraging single-cell genomics to expand the Fungal Tree of Life.</title>
        <authorList>
            <consortium name="DOE Joint Genome Institute"/>
            <person name="Ahrendt S.R."/>
            <person name="Quandt C.A."/>
            <person name="Ciobanu D."/>
            <person name="Clum A."/>
            <person name="Salamov A."/>
            <person name="Andreopoulos B."/>
            <person name="Cheng J.-F."/>
            <person name="Woyke T."/>
            <person name="Pelin A."/>
            <person name="Henrissat B."/>
            <person name="Reynolds N."/>
            <person name="Benny G.L."/>
            <person name="Smith M.E."/>
            <person name="James T.Y."/>
            <person name="Grigoriev I.V."/>
        </authorList>
    </citation>
    <scope>NUCLEOTIDE SEQUENCE</scope>
    <source>
        <strain evidence="2">ATCC 52028</strain>
    </source>
</reference>
<keyword evidence="5" id="KW-1185">Reference proteome</keyword>
<dbReference type="EMBL" id="ML009335">
    <property type="protein sequence ID" value="RKO97268.1"/>
    <property type="molecule type" value="Genomic_DNA"/>
</dbReference>
<reference evidence="3" key="2">
    <citation type="submission" date="2018-04" db="EMBL/GenBank/DDBJ databases">
        <title>Leveraging single-cell genomics to expand the Fungal Tree of Life.</title>
        <authorList>
            <consortium name="DOE Joint Genome Institute"/>
            <person name="Ahrendt S.R."/>
            <person name="Quandt C.A."/>
            <person name="Ciobanu D."/>
            <person name="Clum A."/>
            <person name="Salamov A."/>
            <person name="Andreopoulos B."/>
            <person name="Cheng J.-F."/>
            <person name="Woyke T."/>
            <person name="Pelin A."/>
            <person name="Henrissat B."/>
            <person name="Benny G.L."/>
            <person name="Smith M.E."/>
            <person name="James T.Y."/>
            <person name="Grigoriev I.V."/>
        </authorList>
    </citation>
    <scope>NUCLEOTIDE SEQUENCE</scope>
    <source>
        <strain evidence="3">ATCC 52028</strain>
    </source>
</reference>
<dbReference type="Proteomes" id="UP000274922">
    <property type="component" value="Unassembled WGS sequence"/>
</dbReference>